<evidence type="ECO:0000256" key="2">
    <source>
        <dbReference type="ARBA" id="ARBA00022723"/>
    </source>
</evidence>
<keyword evidence="3 6" id="KW-0378">Hydrolase</keyword>
<dbReference type="GO" id="GO:0046872">
    <property type="term" value="F:metal ion binding"/>
    <property type="evidence" value="ECO:0007669"/>
    <property type="project" value="UniProtKB-KW"/>
</dbReference>
<organism evidence="6 7">
    <name type="scientific">Lacticaseibacillus paracasei</name>
    <name type="common">Lactobacillus paracasei</name>
    <dbReference type="NCBI Taxonomy" id="1597"/>
    <lineage>
        <taxon>Bacteria</taxon>
        <taxon>Bacillati</taxon>
        <taxon>Bacillota</taxon>
        <taxon>Bacilli</taxon>
        <taxon>Lactobacillales</taxon>
        <taxon>Lactobacillaceae</taxon>
        <taxon>Lacticaseibacillus</taxon>
    </lineage>
</organism>
<dbReference type="AlphaFoldDB" id="A0AAW6A8U6"/>
<dbReference type="SUPFAM" id="SSF88713">
    <property type="entry name" value="Glycoside hydrolase/deacetylase"/>
    <property type="match status" value="1"/>
</dbReference>
<dbReference type="InterPro" id="IPR011330">
    <property type="entry name" value="Glyco_hydro/deAcase_b/a-brl"/>
</dbReference>
<dbReference type="Gene3D" id="3.20.110.10">
    <property type="entry name" value="Glycoside hydrolase 38, N terminal domain"/>
    <property type="match status" value="1"/>
</dbReference>
<evidence type="ECO:0000313" key="7">
    <source>
        <dbReference type="Proteomes" id="UP001212327"/>
    </source>
</evidence>
<feature type="domain" description="Glycoside hydrolase family 38 central" evidence="5">
    <location>
        <begin position="281"/>
        <end position="359"/>
    </location>
</feature>
<keyword evidence="4" id="KW-0326">Glycosidase</keyword>
<dbReference type="InterPro" id="IPR000602">
    <property type="entry name" value="Glyco_hydro_38_N"/>
</dbReference>
<keyword evidence="2" id="KW-0479">Metal-binding</keyword>
<dbReference type="Pfam" id="PF07748">
    <property type="entry name" value="Glyco_hydro_38C"/>
    <property type="match status" value="1"/>
</dbReference>
<comment type="similarity">
    <text evidence="1">Belongs to the glycosyl hydrolase 38 family.</text>
</comment>
<dbReference type="Pfam" id="PF09261">
    <property type="entry name" value="Alpha-mann_mid"/>
    <property type="match status" value="1"/>
</dbReference>
<evidence type="ECO:0000313" key="6">
    <source>
        <dbReference type="EMBL" id="MDB1566127.1"/>
    </source>
</evidence>
<dbReference type="Gene3D" id="1.20.1270.50">
    <property type="entry name" value="Glycoside hydrolase family 38, central domain"/>
    <property type="match status" value="1"/>
</dbReference>
<dbReference type="Gene3D" id="2.70.98.30">
    <property type="entry name" value="Golgi alpha-mannosidase II, domain 4"/>
    <property type="match status" value="1"/>
</dbReference>
<dbReference type="Proteomes" id="UP001212327">
    <property type="component" value="Unassembled WGS sequence"/>
</dbReference>
<dbReference type="SUPFAM" id="SSF74650">
    <property type="entry name" value="Galactose mutarotase-like"/>
    <property type="match status" value="1"/>
</dbReference>
<evidence type="ECO:0000256" key="4">
    <source>
        <dbReference type="ARBA" id="ARBA00023295"/>
    </source>
</evidence>
<dbReference type="Pfam" id="PF01074">
    <property type="entry name" value="Glyco_hydro_38N"/>
    <property type="match status" value="1"/>
</dbReference>
<proteinExistence type="inferred from homology"/>
<evidence type="ECO:0000259" key="5">
    <source>
        <dbReference type="SMART" id="SM00872"/>
    </source>
</evidence>
<dbReference type="GO" id="GO:0009313">
    <property type="term" value="P:oligosaccharide catabolic process"/>
    <property type="evidence" value="ECO:0007669"/>
    <property type="project" value="TreeGrafter"/>
</dbReference>
<sequence length="901" mass="102042">MTKTVVHIVPHTHWDREWYFQNTRATVYLISQINEVMEVLEEHPNTYFYLLDAQSSLMEDYLSYYPENRGRLSKLIKAHRLLTGPWYTQTDQIAVAQESIVRNLYYGIDYAKSLGHSMMIGYCPDVFGQGGNMPQIYKSFGINHAIIWRGVGNSKLQNTEFKWTGFDGTPIQTTQMPFGYFYGANVPTEKNELKQFIATMIPKLEKRALVPDIYLPNGFDQLPVNHCLDGIVSQLNELDSSRCYIISSPEQYMQAVTKDLQGKKVALPELNGELTDGEDSRVHKSIYSTRADLKKMNNQLESYVTNTLEPLAVLGKQLGLRYPQAEIEKIWKQLLKNAAHDSIGNCNSDSTNFDIKARNKWANDLAHNLVEKIMRDISTNIHQDTPYSLTVFNSLPYKRNSIVDANIYVPEGNFKIEDANGRPLSFDVLDKKDESDYVLHQAELLTPTMYRGGDKNPWTPNKVYLAHLKIHVPNVPGLGYRELFLRPTKSETNEPVRKWHQGDTISNQRYRIHFNHDDNTFTVTEKQSGKTRDHQFRIVENGDEGDSYNYSPAIKDMEITSQHATLDSLTIRVGTISQSLRARLIFKVPNDLNARASGKADISMPVELTVALNEGDPIVHVSTVTDNPVSSHRLRIQCDTDITPSYSIADSLFGVVKHPLVDANALDWKEQGWVEKPTEINALQTFAALSDEKHTVAGFTSGAREYEITGEKYNQLNLTMFRSNSWMGRESLQYRPGRASGETIVETPDARLLGKQAFDFGFYYADQSFDDCSVGKISKELYSPLQVYELAPFLNSRIRFIRNVPDKKSLPQEFSAVDLGKQDTVFSAIKQAENSNSFVFRAFNPFVAKTINIGLPANSVQTKSDETTIVESSSSELVPNQFSTYLVDLGGESSAHIKEAY</sequence>
<dbReference type="SUPFAM" id="SSF88688">
    <property type="entry name" value="Families 57/38 glycoside transferase middle domain"/>
    <property type="match status" value="1"/>
</dbReference>
<gene>
    <name evidence="6" type="ORF">PGA78_15500</name>
</gene>
<dbReference type="PANTHER" id="PTHR46017">
    <property type="entry name" value="ALPHA-MANNOSIDASE 2C1"/>
    <property type="match status" value="1"/>
</dbReference>
<dbReference type="GO" id="GO:0004559">
    <property type="term" value="F:alpha-mannosidase activity"/>
    <property type="evidence" value="ECO:0007669"/>
    <property type="project" value="InterPro"/>
</dbReference>
<evidence type="ECO:0000256" key="3">
    <source>
        <dbReference type="ARBA" id="ARBA00022801"/>
    </source>
</evidence>
<dbReference type="RefSeq" id="WP_272029413.1">
    <property type="nucleotide sequence ID" value="NZ_JAQLSF010000002.1"/>
</dbReference>
<dbReference type="SMART" id="SM00872">
    <property type="entry name" value="Alpha-mann_mid"/>
    <property type="match status" value="1"/>
</dbReference>
<dbReference type="InterPro" id="IPR015341">
    <property type="entry name" value="Glyco_hydro_38_cen"/>
</dbReference>
<evidence type="ECO:0000256" key="1">
    <source>
        <dbReference type="ARBA" id="ARBA00009792"/>
    </source>
</evidence>
<dbReference type="GO" id="GO:0030246">
    <property type="term" value="F:carbohydrate binding"/>
    <property type="evidence" value="ECO:0007669"/>
    <property type="project" value="InterPro"/>
</dbReference>
<dbReference type="EMBL" id="JAQLSF010000002">
    <property type="protein sequence ID" value="MDB1566127.1"/>
    <property type="molecule type" value="Genomic_DNA"/>
</dbReference>
<accession>A0AAW6A8U6</accession>
<dbReference type="InterPro" id="IPR011682">
    <property type="entry name" value="Glyco_hydro_38_C"/>
</dbReference>
<name>A0AAW6A8U6_LACPA</name>
<comment type="caution">
    <text evidence="6">The sequence shown here is derived from an EMBL/GenBank/DDBJ whole genome shotgun (WGS) entry which is preliminary data.</text>
</comment>
<dbReference type="InterPro" id="IPR027291">
    <property type="entry name" value="Glyco_hydro_38_N_sf"/>
</dbReference>
<reference evidence="6 7" key="1">
    <citation type="submission" date="2023-01" db="EMBL/GenBank/DDBJ databases">
        <title>Complete genome sequence of Lacticaseibacillus paracasei SRCM217440 isolated from Makgeolli.</title>
        <authorList>
            <person name="Yang H.-G."/>
            <person name="Jeong S.-J."/>
            <person name="Ha G.-S."/>
            <person name="Yang H.-J."/>
            <person name="Jeong D.-Y."/>
        </authorList>
    </citation>
    <scope>NUCLEOTIDE SEQUENCE [LARGE SCALE GENOMIC DNA]</scope>
    <source>
        <strain evidence="6 7">SRCM217440</strain>
    </source>
</reference>
<dbReference type="PANTHER" id="PTHR46017:SF2">
    <property type="entry name" value="MANNOSYLGLYCERATE HYDROLASE"/>
    <property type="match status" value="1"/>
</dbReference>
<dbReference type="CDD" id="cd10815">
    <property type="entry name" value="GH38N_AMII_EcMngB_like"/>
    <property type="match status" value="1"/>
</dbReference>
<dbReference type="InterPro" id="IPR037094">
    <property type="entry name" value="Glyco_hydro_38_cen_sf"/>
</dbReference>
<protein>
    <submittedName>
        <fullName evidence="6">Glycoside hydrolase family 38 C-terminal domain-containing protein</fullName>
    </submittedName>
</protein>
<dbReference type="GO" id="GO:0006013">
    <property type="term" value="P:mannose metabolic process"/>
    <property type="evidence" value="ECO:0007669"/>
    <property type="project" value="InterPro"/>
</dbReference>
<dbReference type="InterPro" id="IPR028995">
    <property type="entry name" value="Glyco_hydro_57/38_cen_sf"/>
</dbReference>
<dbReference type="InterPro" id="IPR011013">
    <property type="entry name" value="Gal_mutarotase_sf_dom"/>
</dbReference>